<reference evidence="3 4" key="1">
    <citation type="journal article" date="2017" name="Int. J. Parasitol.">
        <title>The genome of the protozoan parasite Cystoisospora suis and a reverse vaccinology approach to identify vaccine candidates.</title>
        <authorList>
            <person name="Palmieri N."/>
            <person name="Shrestha A."/>
            <person name="Ruttkowski B."/>
            <person name="Beck T."/>
            <person name="Vogl C."/>
            <person name="Tomley F."/>
            <person name="Blake D.P."/>
            <person name="Joachim A."/>
        </authorList>
    </citation>
    <scope>NUCLEOTIDE SEQUENCE [LARGE SCALE GENOMIC DNA]</scope>
    <source>
        <strain evidence="3 4">Wien I</strain>
    </source>
</reference>
<evidence type="ECO:0000256" key="1">
    <source>
        <dbReference type="ARBA" id="ARBA00007319"/>
    </source>
</evidence>
<sequence>MAATADAAGSEVEAEVVQDLSNPDVVTKYRTAADIVNAALKKVIRGCTPGASVYSLCKLGDAHITEACSKVYNKKENGKKLEKGIAFPTCISMNEVCGHFSPVDNSPESDRILNEGDVVKVDMGCHVDGYICVVAYTVVCDPALADIFETSRTKDPSAITGRKADVIKASWTAAEACMRLIKPGHKSGDLTKTIELAAKQYNCVPLQGVLSHQLKRYVIEGSKCFPGSTPSPGEDKPEEFEFEANEVYGLDIVFSTGEGKARDAAIKPTVYKRAVDRTYILKSQLGRHFMSEVQNKYPTLPFSSRGFSDERACKVGVAEAMRHELLHPYPVMTEKAGEFVAQFKFTLLLLPTGTKKITGLPLVYEKELNSSHTVVDEHLKALLATSVNPKKLKKKAQAEKKEDSGNDA</sequence>
<dbReference type="PANTHER" id="PTHR10804:SF11">
    <property type="entry name" value="PROLIFERATION-ASSOCIATED PROTEIN 2G4"/>
    <property type="match status" value="1"/>
</dbReference>
<feature type="domain" description="Peptidase M24" evidence="2">
    <location>
        <begin position="28"/>
        <end position="202"/>
    </location>
</feature>
<keyword evidence="4" id="KW-1185">Reference proteome</keyword>
<dbReference type="InterPro" id="IPR047113">
    <property type="entry name" value="PA2G4/ARX1"/>
</dbReference>
<dbReference type="GeneID" id="94429946"/>
<dbReference type="Gene3D" id="1.10.10.10">
    <property type="entry name" value="Winged helix-like DNA-binding domain superfamily/Winged helix DNA-binding domain"/>
    <property type="match status" value="1"/>
</dbReference>
<evidence type="ECO:0000259" key="2">
    <source>
        <dbReference type="Pfam" id="PF00557"/>
    </source>
</evidence>
<dbReference type="InterPro" id="IPR036388">
    <property type="entry name" value="WH-like_DNA-bd_sf"/>
</dbReference>
<gene>
    <name evidence="3" type="ORF">CSUI_006579</name>
</gene>
<comment type="similarity">
    <text evidence="1">Belongs to the peptidase M24 family.</text>
</comment>
<dbReference type="InterPro" id="IPR004545">
    <property type="entry name" value="PA2G4"/>
</dbReference>
<organism evidence="3 4">
    <name type="scientific">Cystoisospora suis</name>
    <dbReference type="NCBI Taxonomy" id="483139"/>
    <lineage>
        <taxon>Eukaryota</taxon>
        <taxon>Sar</taxon>
        <taxon>Alveolata</taxon>
        <taxon>Apicomplexa</taxon>
        <taxon>Conoidasida</taxon>
        <taxon>Coccidia</taxon>
        <taxon>Eucoccidiorida</taxon>
        <taxon>Eimeriorina</taxon>
        <taxon>Sarcocystidae</taxon>
        <taxon>Cystoisospora</taxon>
    </lineage>
</organism>
<dbReference type="SUPFAM" id="SSF55920">
    <property type="entry name" value="Creatinase/aminopeptidase"/>
    <property type="match status" value="1"/>
</dbReference>
<dbReference type="AlphaFoldDB" id="A0A2C6KGH5"/>
<proteinExistence type="inferred from homology"/>
<dbReference type="PANTHER" id="PTHR10804">
    <property type="entry name" value="PROTEASE FAMILY M24 METHIONYL AMINOPEPTIDASE, AMINOPEPTIDASE P"/>
    <property type="match status" value="1"/>
</dbReference>
<dbReference type="FunFam" id="1.10.10.10:FF:000029">
    <property type="entry name" value="Proliferation-associated 2G4, a"/>
    <property type="match status" value="1"/>
</dbReference>
<dbReference type="InterPro" id="IPR036390">
    <property type="entry name" value="WH_DNA-bd_sf"/>
</dbReference>
<accession>A0A2C6KGH5</accession>
<protein>
    <submittedName>
        <fullName evidence="3">Proliferation-associated protein 2g4</fullName>
    </submittedName>
</protein>
<dbReference type="EMBL" id="MIGC01003350">
    <property type="protein sequence ID" value="PHJ19590.1"/>
    <property type="molecule type" value="Genomic_DNA"/>
</dbReference>
<dbReference type="NCBIfam" id="TIGR00495">
    <property type="entry name" value="crvDNA_42K"/>
    <property type="match status" value="1"/>
</dbReference>
<dbReference type="OrthoDB" id="5876363at2759"/>
<dbReference type="VEuPathDB" id="ToxoDB:CSUI_006579"/>
<dbReference type="CDD" id="cd01089">
    <property type="entry name" value="PA2G4-like"/>
    <property type="match status" value="1"/>
</dbReference>
<dbReference type="RefSeq" id="XP_067921288.1">
    <property type="nucleotide sequence ID" value="XM_068066735.1"/>
</dbReference>
<comment type="caution">
    <text evidence="3">The sequence shown here is derived from an EMBL/GenBank/DDBJ whole genome shotgun (WGS) entry which is preliminary data.</text>
</comment>
<dbReference type="Gene3D" id="3.90.230.10">
    <property type="entry name" value="Creatinase/methionine aminopeptidase superfamily"/>
    <property type="match status" value="1"/>
</dbReference>
<dbReference type="InterPro" id="IPR036005">
    <property type="entry name" value="Creatinase/aminopeptidase-like"/>
</dbReference>
<evidence type="ECO:0000313" key="3">
    <source>
        <dbReference type="EMBL" id="PHJ19590.1"/>
    </source>
</evidence>
<dbReference type="Proteomes" id="UP000221165">
    <property type="component" value="Unassembled WGS sequence"/>
</dbReference>
<evidence type="ECO:0000313" key="4">
    <source>
        <dbReference type="Proteomes" id="UP000221165"/>
    </source>
</evidence>
<dbReference type="Pfam" id="PF00557">
    <property type="entry name" value="Peptidase_M24"/>
    <property type="match status" value="1"/>
</dbReference>
<name>A0A2C6KGH5_9APIC</name>
<dbReference type="InterPro" id="IPR000994">
    <property type="entry name" value="Pept_M24"/>
</dbReference>
<dbReference type="SUPFAM" id="SSF46785">
    <property type="entry name" value="Winged helix' DNA-binding domain"/>
    <property type="match status" value="1"/>
</dbReference>